<evidence type="ECO:0000313" key="5">
    <source>
        <dbReference type="EMBL" id="TVZ01383.1"/>
    </source>
</evidence>
<dbReference type="InterPro" id="IPR036265">
    <property type="entry name" value="HIT-like_sf"/>
</dbReference>
<accession>A0A6P2BW05</accession>
<dbReference type="PRINTS" id="PR00332">
    <property type="entry name" value="HISTRIAD"/>
</dbReference>
<dbReference type="Pfam" id="PF01230">
    <property type="entry name" value="HIT"/>
    <property type="match status" value="1"/>
</dbReference>
<name>A0A6P2BW05_9ACTN</name>
<evidence type="ECO:0000256" key="2">
    <source>
        <dbReference type="PIRSR" id="PIRSR601310-3"/>
    </source>
</evidence>
<evidence type="ECO:0000259" key="4">
    <source>
        <dbReference type="PROSITE" id="PS51084"/>
    </source>
</evidence>
<evidence type="ECO:0000256" key="3">
    <source>
        <dbReference type="PROSITE-ProRule" id="PRU00464"/>
    </source>
</evidence>
<dbReference type="GO" id="GO:0003824">
    <property type="term" value="F:catalytic activity"/>
    <property type="evidence" value="ECO:0007669"/>
    <property type="project" value="InterPro"/>
</dbReference>
<dbReference type="Proteomes" id="UP000460272">
    <property type="component" value="Unassembled WGS sequence"/>
</dbReference>
<dbReference type="AlphaFoldDB" id="A0A6P2BW05"/>
<feature type="active site" description="Tele-AMP-histidine intermediate" evidence="1">
    <location>
        <position position="100"/>
    </location>
</feature>
<comment type="caution">
    <text evidence="5">The sequence shown here is derived from an EMBL/GenBank/DDBJ whole genome shotgun (WGS) entry which is preliminary data.</text>
</comment>
<reference evidence="5 6" key="1">
    <citation type="submission" date="2018-11" db="EMBL/GenBank/DDBJ databases">
        <title>Trebonia kvetii gen.nov., sp.nov., a novel acidophilic actinobacterium, and proposal of the new actinobacterial family Treboniaceae fam. nov.</title>
        <authorList>
            <person name="Rapoport D."/>
            <person name="Sagova-Mareckova M."/>
            <person name="Sedlacek I."/>
            <person name="Provaznik J."/>
            <person name="Kralova S."/>
            <person name="Pavlinic D."/>
            <person name="Benes V."/>
            <person name="Kopecky J."/>
        </authorList>
    </citation>
    <scope>NUCLEOTIDE SEQUENCE [LARGE SCALE GENOMIC DNA]</scope>
    <source>
        <strain evidence="5 6">15Tr583</strain>
    </source>
</reference>
<dbReference type="InterPro" id="IPR001310">
    <property type="entry name" value="Histidine_triad_HIT"/>
</dbReference>
<feature type="domain" description="HIT" evidence="4">
    <location>
        <begin position="5"/>
        <end position="114"/>
    </location>
</feature>
<evidence type="ECO:0000256" key="1">
    <source>
        <dbReference type="PIRSR" id="PIRSR601310-1"/>
    </source>
</evidence>
<evidence type="ECO:0000313" key="6">
    <source>
        <dbReference type="Proteomes" id="UP000460272"/>
    </source>
</evidence>
<dbReference type="Gene3D" id="3.30.428.10">
    <property type="entry name" value="HIT-like"/>
    <property type="match status" value="1"/>
</dbReference>
<dbReference type="EMBL" id="RPFW01000007">
    <property type="protein sequence ID" value="TVZ01383.1"/>
    <property type="molecule type" value="Genomic_DNA"/>
</dbReference>
<gene>
    <name evidence="5" type="ORF">EAS64_34545</name>
</gene>
<dbReference type="PANTHER" id="PTHR23089">
    <property type="entry name" value="HISTIDINE TRIAD HIT PROTEIN"/>
    <property type="match status" value="1"/>
</dbReference>
<feature type="short sequence motif" description="Histidine triad motif" evidence="2 3">
    <location>
        <begin position="98"/>
        <end position="102"/>
    </location>
</feature>
<organism evidence="5 6">
    <name type="scientific">Trebonia kvetii</name>
    <dbReference type="NCBI Taxonomy" id="2480626"/>
    <lineage>
        <taxon>Bacteria</taxon>
        <taxon>Bacillati</taxon>
        <taxon>Actinomycetota</taxon>
        <taxon>Actinomycetes</taxon>
        <taxon>Streptosporangiales</taxon>
        <taxon>Treboniaceae</taxon>
        <taxon>Trebonia</taxon>
    </lineage>
</organism>
<protein>
    <submittedName>
        <fullName evidence="5">Histidine triad nucleotide-binding protein</fullName>
    </submittedName>
</protein>
<dbReference type="InterPro" id="IPR011146">
    <property type="entry name" value="HIT-like"/>
</dbReference>
<sequence length="114" mass="11916">MPDCLFCGIAAGQIPATVVLDGKRILAFRDINPQAPTHVLVVPRDHFPNVAALAAAGDGQLDELVSTARDIAVAEGIDATGYRVVFNTGQDAGQTVEHVHAHVLGGRPMAWPPG</sequence>
<dbReference type="SUPFAM" id="SSF54197">
    <property type="entry name" value="HIT-like"/>
    <property type="match status" value="1"/>
</dbReference>
<dbReference type="RefSeq" id="WP_145859888.1">
    <property type="nucleotide sequence ID" value="NZ_RPFW01000007.1"/>
</dbReference>
<proteinExistence type="predicted"/>
<dbReference type="PROSITE" id="PS51084">
    <property type="entry name" value="HIT_2"/>
    <property type="match status" value="1"/>
</dbReference>
<keyword evidence="6" id="KW-1185">Reference proteome</keyword>
<dbReference type="CDD" id="cd01276">
    <property type="entry name" value="PKCI_related"/>
    <property type="match status" value="1"/>
</dbReference>
<dbReference type="OrthoDB" id="9784774at2"/>